<gene>
    <name evidence="3" type="ORF">IPN02_13570</name>
</gene>
<dbReference type="AlphaFoldDB" id="A0A936NF46"/>
<organism evidence="3 4">
    <name type="scientific">Candidatus Neomicrothrix subdominans</name>
    <dbReference type="NCBI Taxonomy" id="2954438"/>
    <lineage>
        <taxon>Bacteria</taxon>
        <taxon>Bacillati</taxon>
        <taxon>Actinomycetota</taxon>
        <taxon>Acidimicrobiia</taxon>
        <taxon>Acidimicrobiales</taxon>
        <taxon>Microthrixaceae</taxon>
        <taxon>Candidatus Neomicrothrix</taxon>
    </lineage>
</organism>
<feature type="domain" description="AMP-dependent synthetase/ligase" evidence="1">
    <location>
        <begin position="16"/>
        <end position="371"/>
    </location>
</feature>
<dbReference type="PANTHER" id="PTHR43767">
    <property type="entry name" value="LONG-CHAIN-FATTY-ACID--COA LIGASE"/>
    <property type="match status" value="1"/>
</dbReference>
<name>A0A936NF46_9ACTN</name>
<proteinExistence type="predicted"/>
<reference evidence="3 4" key="1">
    <citation type="submission" date="2020-10" db="EMBL/GenBank/DDBJ databases">
        <title>Connecting structure to function with the recovery of over 1000 high-quality activated sludge metagenome-assembled genomes encoding full-length rRNA genes using long-read sequencing.</title>
        <authorList>
            <person name="Singleton C.M."/>
            <person name="Petriglieri F."/>
            <person name="Kristensen J.M."/>
            <person name="Kirkegaard R.H."/>
            <person name="Michaelsen T.Y."/>
            <person name="Andersen M.H."/>
            <person name="Karst S.M."/>
            <person name="Dueholm M.S."/>
            <person name="Nielsen P.H."/>
            <person name="Albertsen M."/>
        </authorList>
    </citation>
    <scope>NUCLEOTIDE SEQUENCE [LARGE SCALE GENOMIC DNA]</scope>
    <source>
        <strain evidence="3">Lyne_18-Q3-R50-59_MAXAC.006</strain>
    </source>
</reference>
<evidence type="ECO:0000259" key="1">
    <source>
        <dbReference type="Pfam" id="PF00501"/>
    </source>
</evidence>
<evidence type="ECO:0000313" key="4">
    <source>
        <dbReference type="Proteomes" id="UP000727993"/>
    </source>
</evidence>
<feature type="domain" description="AMP-binding enzyme C-terminal" evidence="2">
    <location>
        <begin position="421"/>
        <end position="497"/>
    </location>
</feature>
<dbReference type="PANTHER" id="PTHR43767:SF12">
    <property type="entry name" value="AMP-DEPENDENT SYNTHETASE AND LIGASE"/>
    <property type="match status" value="1"/>
</dbReference>
<keyword evidence="3" id="KW-0436">Ligase</keyword>
<dbReference type="InterPro" id="IPR025110">
    <property type="entry name" value="AMP-bd_C"/>
</dbReference>
<dbReference type="PROSITE" id="PS00455">
    <property type="entry name" value="AMP_BINDING"/>
    <property type="match status" value="1"/>
</dbReference>
<protein>
    <submittedName>
        <fullName evidence="3">Acyl--CoA ligase</fullName>
    </submittedName>
</protein>
<dbReference type="Pfam" id="PF13193">
    <property type="entry name" value="AMP-binding_C"/>
    <property type="match status" value="1"/>
</dbReference>
<dbReference type="Gene3D" id="3.40.50.12780">
    <property type="entry name" value="N-terminal domain of ligase-like"/>
    <property type="match status" value="1"/>
</dbReference>
<sequence length="524" mass="54753">MSDAPAASLADTLAGAALRFGDTPAVVRWDGETLSYATWWGQACALAGWMARRGVGEGDRVALVLPSGLEYLVAAAAASALGAIVAGVNPSLAPNERAGLVELVDPKLVLADPALTEGLDPARRVEATTACEPGRAPWAELLSTEPAEVWNGAAAPRSDRSASLVFTSGTTGLPKAARFTEGALAAVARLDLGADATRWGGGAPMFVSTQFAHVGLMTKLCWYVRRGSRLHLVDRWRADDVLALVAAEAMTVIGAVAPQVALMLRSPGFDDLDLSAVELLIVGGAASAPSLVAEARERFGAGYSIRYSSTESGGCGLATPPWPVDQGDDETIGRPRNGIEASVRDDDGAELPVDTLGELWIRTPSAMAGYWEAPHATAAAMTDGWIRTGDLATCDRLGRYALAGRRGDMYIRGGYNVFPSEVEAALADHPDVAQVTVVPRSDAVMGEIGVAVVVPRRPSSPPDLESLRRHGARTIARHKLPEALLVRSNLPEGATGKIDRRRLADEAAAVDSGGRSSDGAGSTR</sequence>
<dbReference type="EMBL" id="JADJZA010000007">
    <property type="protein sequence ID" value="MBK9297832.1"/>
    <property type="molecule type" value="Genomic_DNA"/>
</dbReference>
<evidence type="ECO:0000313" key="3">
    <source>
        <dbReference type="EMBL" id="MBK9297832.1"/>
    </source>
</evidence>
<dbReference type="InterPro" id="IPR042099">
    <property type="entry name" value="ANL_N_sf"/>
</dbReference>
<dbReference type="InterPro" id="IPR045851">
    <property type="entry name" value="AMP-bd_C_sf"/>
</dbReference>
<dbReference type="SUPFAM" id="SSF56801">
    <property type="entry name" value="Acetyl-CoA synthetase-like"/>
    <property type="match status" value="1"/>
</dbReference>
<dbReference type="Proteomes" id="UP000727993">
    <property type="component" value="Unassembled WGS sequence"/>
</dbReference>
<dbReference type="Gene3D" id="3.30.300.30">
    <property type="match status" value="1"/>
</dbReference>
<comment type="caution">
    <text evidence="3">The sequence shown here is derived from an EMBL/GenBank/DDBJ whole genome shotgun (WGS) entry which is preliminary data.</text>
</comment>
<accession>A0A936NF46</accession>
<evidence type="ECO:0000259" key="2">
    <source>
        <dbReference type="Pfam" id="PF13193"/>
    </source>
</evidence>
<dbReference type="InterPro" id="IPR000873">
    <property type="entry name" value="AMP-dep_synth/lig_dom"/>
</dbReference>
<dbReference type="InterPro" id="IPR020845">
    <property type="entry name" value="AMP-binding_CS"/>
</dbReference>
<dbReference type="GO" id="GO:0016877">
    <property type="term" value="F:ligase activity, forming carbon-sulfur bonds"/>
    <property type="evidence" value="ECO:0007669"/>
    <property type="project" value="UniProtKB-ARBA"/>
</dbReference>
<dbReference type="InterPro" id="IPR050237">
    <property type="entry name" value="ATP-dep_AMP-bd_enzyme"/>
</dbReference>
<dbReference type="Pfam" id="PF00501">
    <property type="entry name" value="AMP-binding"/>
    <property type="match status" value="1"/>
</dbReference>